<reference evidence="2" key="1">
    <citation type="submission" date="2022-11" db="UniProtKB">
        <authorList>
            <consortium name="WormBaseParasite"/>
        </authorList>
    </citation>
    <scope>IDENTIFICATION</scope>
</reference>
<protein>
    <submittedName>
        <fullName evidence="2">Uncharacterized protein</fullName>
    </submittedName>
</protein>
<evidence type="ECO:0000313" key="2">
    <source>
        <dbReference type="WBParaSite" id="PS1159_v2.g15270.t1"/>
    </source>
</evidence>
<dbReference type="Proteomes" id="UP000887580">
    <property type="component" value="Unplaced"/>
</dbReference>
<accession>A0AC35F9Q0</accession>
<dbReference type="WBParaSite" id="PS1159_v2.g15270.t1">
    <property type="protein sequence ID" value="PS1159_v2.g15270.t1"/>
    <property type="gene ID" value="PS1159_v2.g15270"/>
</dbReference>
<sequence>MSSSNRFLLTDDPKGRQIRRSSSLQLPLSKNNSQNPLIQAFSNLKNSTVSLYSNMSVTGFIGGRGSDSAVNLYTLMAKYRCCCGFCRLRIGSFVISLISLIVSISVLIFMAFFNTYLTDIQREYLTVPTFFLMGLQLISSILMLVGIFADSHYFLLPFQLSCIFDMMGSMALGLILLISADHGNSQLYPIFAACSMGLVAVYLWFLVICSMTFVMIRDKKRLIEAEIDFFDEPHIEPHLERVNSALF</sequence>
<evidence type="ECO:0000313" key="1">
    <source>
        <dbReference type="Proteomes" id="UP000887580"/>
    </source>
</evidence>
<name>A0AC35F9Q0_9BILA</name>
<organism evidence="1 2">
    <name type="scientific">Panagrolaimus sp. PS1159</name>
    <dbReference type="NCBI Taxonomy" id="55785"/>
    <lineage>
        <taxon>Eukaryota</taxon>
        <taxon>Metazoa</taxon>
        <taxon>Ecdysozoa</taxon>
        <taxon>Nematoda</taxon>
        <taxon>Chromadorea</taxon>
        <taxon>Rhabditida</taxon>
        <taxon>Tylenchina</taxon>
        <taxon>Panagrolaimomorpha</taxon>
        <taxon>Panagrolaimoidea</taxon>
        <taxon>Panagrolaimidae</taxon>
        <taxon>Panagrolaimus</taxon>
    </lineage>
</organism>
<proteinExistence type="predicted"/>